<dbReference type="GO" id="GO:0015297">
    <property type="term" value="F:antiporter activity"/>
    <property type="evidence" value="ECO:0007669"/>
    <property type="project" value="UniProtKB-KW"/>
</dbReference>
<protein>
    <recommendedName>
        <fullName evidence="11">Cation/H+ exchanger transmembrane domain-containing protein</fullName>
    </recommendedName>
</protein>
<dbReference type="GO" id="GO:0016020">
    <property type="term" value="C:membrane"/>
    <property type="evidence" value="ECO:0007669"/>
    <property type="project" value="UniProtKB-SubCell"/>
</dbReference>
<dbReference type="InterPro" id="IPR038770">
    <property type="entry name" value="Na+/solute_symporter_sf"/>
</dbReference>
<keyword evidence="3" id="KW-0050">Antiport</keyword>
<organism evidence="12">
    <name type="scientific">hydrothermal vent metagenome</name>
    <dbReference type="NCBI Taxonomy" id="652676"/>
    <lineage>
        <taxon>unclassified sequences</taxon>
        <taxon>metagenomes</taxon>
        <taxon>ecological metagenomes</taxon>
    </lineage>
</organism>
<evidence type="ECO:0000256" key="7">
    <source>
        <dbReference type="ARBA" id="ARBA00023065"/>
    </source>
</evidence>
<dbReference type="AlphaFoldDB" id="A0A3B0RHN0"/>
<evidence type="ECO:0000256" key="1">
    <source>
        <dbReference type="ARBA" id="ARBA00004141"/>
    </source>
</evidence>
<evidence type="ECO:0000256" key="5">
    <source>
        <dbReference type="ARBA" id="ARBA00022989"/>
    </source>
</evidence>
<keyword evidence="5 10" id="KW-1133">Transmembrane helix</keyword>
<keyword evidence="2" id="KW-0813">Transport</keyword>
<dbReference type="EMBL" id="UOEA01000060">
    <property type="protein sequence ID" value="VAV84173.1"/>
    <property type="molecule type" value="Genomic_DNA"/>
</dbReference>
<dbReference type="Pfam" id="PF00999">
    <property type="entry name" value="Na_H_Exchanger"/>
    <property type="match status" value="1"/>
</dbReference>
<evidence type="ECO:0000256" key="6">
    <source>
        <dbReference type="ARBA" id="ARBA00023053"/>
    </source>
</evidence>
<dbReference type="InterPro" id="IPR006153">
    <property type="entry name" value="Cation/H_exchanger_TM"/>
</dbReference>
<feature type="transmembrane region" description="Helical" evidence="10">
    <location>
        <begin position="198"/>
        <end position="217"/>
    </location>
</feature>
<feature type="transmembrane region" description="Helical" evidence="10">
    <location>
        <begin position="154"/>
        <end position="178"/>
    </location>
</feature>
<feature type="transmembrane region" description="Helical" evidence="10">
    <location>
        <begin position="280"/>
        <end position="300"/>
    </location>
</feature>
<gene>
    <name evidence="12" type="ORF">MNBD_DELTA01-798</name>
</gene>
<accession>A0A3B0RHN0</accession>
<feature type="transmembrane region" description="Helical" evidence="10">
    <location>
        <begin position="120"/>
        <end position="142"/>
    </location>
</feature>
<feature type="transmembrane region" description="Helical" evidence="10">
    <location>
        <begin position="6"/>
        <end position="27"/>
    </location>
</feature>
<feature type="transmembrane region" description="Helical" evidence="10">
    <location>
        <begin position="94"/>
        <end position="114"/>
    </location>
</feature>
<evidence type="ECO:0000256" key="3">
    <source>
        <dbReference type="ARBA" id="ARBA00022449"/>
    </source>
</evidence>
<proteinExistence type="predicted"/>
<keyword evidence="9" id="KW-0739">Sodium transport</keyword>
<evidence type="ECO:0000313" key="12">
    <source>
        <dbReference type="EMBL" id="VAV84173.1"/>
    </source>
</evidence>
<evidence type="ECO:0000256" key="9">
    <source>
        <dbReference type="ARBA" id="ARBA00023201"/>
    </source>
</evidence>
<name>A0A3B0RHN0_9ZZZZ</name>
<evidence type="ECO:0000256" key="10">
    <source>
        <dbReference type="SAM" id="Phobius"/>
    </source>
</evidence>
<evidence type="ECO:0000256" key="8">
    <source>
        <dbReference type="ARBA" id="ARBA00023136"/>
    </source>
</evidence>
<feature type="transmembrane region" description="Helical" evidence="10">
    <location>
        <begin position="34"/>
        <end position="51"/>
    </location>
</feature>
<evidence type="ECO:0000256" key="2">
    <source>
        <dbReference type="ARBA" id="ARBA00022448"/>
    </source>
</evidence>
<keyword evidence="6" id="KW-0915">Sodium</keyword>
<feature type="transmembrane region" description="Helical" evidence="10">
    <location>
        <begin position="377"/>
        <end position="396"/>
    </location>
</feature>
<dbReference type="Gene3D" id="1.20.1530.20">
    <property type="match status" value="1"/>
</dbReference>
<dbReference type="GO" id="GO:1902600">
    <property type="term" value="P:proton transmembrane transport"/>
    <property type="evidence" value="ECO:0007669"/>
    <property type="project" value="InterPro"/>
</dbReference>
<dbReference type="PANTHER" id="PTHR43562">
    <property type="entry name" value="NAPA-TYPE SODIUM/HYDROGEN ANTIPORTER"/>
    <property type="match status" value="1"/>
</dbReference>
<keyword evidence="7" id="KW-0406">Ion transport</keyword>
<evidence type="ECO:0000256" key="4">
    <source>
        <dbReference type="ARBA" id="ARBA00022692"/>
    </source>
</evidence>
<evidence type="ECO:0000259" key="11">
    <source>
        <dbReference type="Pfam" id="PF00999"/>
    </source>
</evidence>
<feature type="transmembrane region" description="Helical" evidence="10">
    <location>
        <begin position="312"/>
        <end position="331"/>
    </location>
</feature>
<feature type="domain" description="Cation/H+ exchanger transmembrane" evidence="11">
    <location>
        <begin position="19"/>
        <end position="393"/>
    </location>
</feature>
<dbReference type="PANTHER" id="PTHR43562:SF3">
    <property type="entry name" value="SODIUM ION_PROTON EXCHANGER (EUROFUNG)"/>
    <property type="match status" value="1"/>
</dbReference>
<feature type="transmembrane region" description="Helical" evidence="10">
    <location>
        <begin position="229"/>
        <end position="245"/>
    </location>
</feature>
<keyword evidence="4 10" id="KW-0812">Transmembrane</keyword>
<keyword evidence="8 10" id="KW-0472">Membrane</keyword>
<reference evidence="12" key="1">
    <citation type="submission" date="2018-06" db="EMBL/GenBank/DDBJ databases">
        <authorList>
            <person name="Zhirakovskaya E."/>
        </authorList>
    </citation>
    <scope>NUCLEOTIDE SEQUENCE</scope>
</reference>
<sequence>MTETLFGELLLYLALLFALTYILAGFLTRIKVPVILGALFVAMAAHYTPIGPHLLNTPLYEPFSFLARFGIFFLLFYIGLQIDLKEMRGLGKDIVWCTVLNTTVPFLFGMAVMLGLGYGYLIAFVVGLTRMPTAEAVIIPILDEFQLIRTRVGSFIIGAGTLDDIIEVFVVVLVSVWVGGEAGNASSAFFAGSALQGLFVSVIIFIVFAVVCYRWLLPFMGRWLPGRPRNLIMLAMLVLMGFGGLAEYGGLGMVVGAITAGVLIRPVFNSMGLAGEQATQTIQSVCYGFFGLIFFFWVGLSLDLGSIAQAPLLAVLLYLAGTIGKLVGVFLMVPMKKISTREAWTIGIGLDARLTTEIIVVKMLFEAGLIDKTLFTALVGAASFTAISVPLLFTLLMRRWGEDLRRAGNTR</sequence>
<feature type="transmembrane region" description="Helical" evidence="10">
    <location>
        <begin position="63"/>
        <end position="82"/>
    </location>
</feature>
<dbReference type="GO" id="GO:0006814">
    <property type="term" value="P:sodium ion transport"/>
    <property type="evidence" value="ECO:0007669"/>
    <property type="project" value="UniProtKB-KW"/>
</dbReference>
<comment type="subcellular location">
    <subcellularLocation>
        <location evidence="1">Membrane</location>
        <topology evidence="1">Multi-pass membrane protein</topology>
    </subcellularLocation>
</comment>